<organism evidence="10 11">
    <name type="scientific">Bacillus gaemokensis</name>
    <dbReference type="NCBI Taxonomy" id="574375"/>
    <lineage>
        <taxon>Bacteria</taxon>
        <taxon>Bacillati</taxon>
        <taxon>Bacillota</taxon>
        <taxon>Bacilli</taxon>
        <taxon>Bacillales</taxon>
        <taxon>Bacillaceae</taxon>
        <taxon>Bacillus</taxon>
        <taxon>Bacillus cereus group</taxon>
    </lineage>
</organism>
<feature type="transmembrane region" description="Helical" evidence="9">
    <location>
        <begin position="84"/>
        <end position="103"/>
    </location>
</feature>
<dbReference type="GO" id="GO:0015820">
    <property type="term" value="P:L-leucine transport"/>
    <property type="evidence" value="ECO:0007669"/>
    <property type="project" value="TreeGrafter"/>
</dbReference>
<dbReference type="GO" id="GO:0015818">
    <property type="term" value="P:isoleucine transport"/>
    <property type="evidence" value="ECO:0007669"/>
    <property type="project" value="TreeGrafter"/>
</dbReference>
<dbReference type="eggNOG" id="COG1114">
    <property type="taxonomic scope" value="Bacteria"/>
</dbReference>
<feature type="transmembrane region" description="Helical" evidence="9">
    <location>
        <begin position="350"/>
        <end position="368"/>
    </location>
</feature>
<evidence type="ECO:0000256" key="9">
    <source>
        <dbReference type="RuleBase" id="RU362122"/>
    </source>
</evidence>
<dbReference type="GO" id="GO:0005886">
    <property type="term" value="C:plasma membrane"/>
    <property type="evidence" value="ECO:0007669"/>
    <property type="project" value="UniProtKB-SubCell"/>
</dbReference>
<keyword evidence="6 9" id="KW-0029">Amino-acid transport</keyword>
<dbReference type="PANTHER" id="PTHR30588">
    <property type="entry name" value="BRANCHED-CHAIN AMINO ACID TRANSPORT SYSTEM 2 CARRIER PROTEIN"/>
    <property type="match status" value="1"/>
</dbReference>
<dbReference type="PANTHER" id="PTHR30588:SF0">
    <property type="entry name" value="BRANCHED-CHAIN AMINO ACID PERMEASE BRNQ"/>
    <property type="match status" value="1"/>
</dbReference>
<feature type="transmembrane region" description="Helical" evidence="9">
    <location>
        <begin position="7"/>
        <end position="29"/>
    </location>
</feature>
<feature type="transmembrane region" description="Helical" evidence="9">
    <location>
        <begin position="197"/>
        <end position="216"/>
    </location>
</feature>
<dbReference type="Proteomes" id="UP000027778">
    <property type="component" value="Unassembled WGS sequence"/>
</dbReference>
<keyword evidence="11" id="KW-1185">Reference proteome</keyword>
<evidence type="ECO:0000313" key="11">
    <source>
        <dbReference type="Proteomes" id="UP000027778"/>
    </source>
</evidence>
<evidence type="ECO:0000256" key="3">
    <source>
        <dbReference type="ARBA" id="ARBA00022448"/>
    </source>
</evidence>
<feature type="transmembrane region" description="Helical" evidence="9">
    <location>
        <begin position="375"/>
        <end position="394"/>
    </location>
</feature>
<comment type="caution">
    <text evidence="10">The sequence shown here is derived from an EMBL/GenBank/DDBJ whole genome shotgun (WGS) entry which is preliminary data.</text>
</comment>
<dbReference type="STRING" id="574375.AZF08_13620"/>
<feature type="transmembrane region" description="Helical" evidence="9">
    <location>
        <begin position="153"/>
        <end position="177"/>
    </location>
</feature>
<evidence type="ECO:0000256" key="4">
    <source>
        <dbReference type="ARBA" id="ARBA00022475"/>
    </source>
</evidence>
<name>A0A073K6T6_9BACI</name>
<dbReference type="InterPro" id="IPR004685">
    <property type="entry name" value="Brnchd-chn_aa_trnsp_Livcs"/>
</dbReference>
<feature type="transmembrane region" description="Helical" evidence="9">
    <location>
        <begin position="41"/>
        <end position="63"/>
    </location>
</feature>
<sequence>MANKVPFSRVLVIGLMLFALFFGAGNLIFPAMLGQAAGYNVWSATVGFLITGVGLPLLGVLAFGISDSDDLQSLANRVHPWFSAVYTFVLYLAIGPLFALPRAGSISFEIGVKPFLSEGTETIALLIFTIIFFGITCLFSFNPTKIVDVVGKLLTPIKLTFVGILVVAAFIQPIGPIQAPTKEFISNSFVKGFQEGYLTMDTLASFVFGIIIINAIKEKGTYNKKEIVSVCAKAAGIAAIVLTIVYSSLSYMGAASVSKLGHLTNGGEVLAKVANYYFSSLGNLLLGLMITVACLTTSVGLVTSCSSYFHKIFPIIPYKTFAIVLSIFSAFIANLGLTELIAISVPVLTAIYPLAIMLIVLTFLHPLFKGRTEVYQWSLLLTFVVSLFDGLNAANMPIQVINATFSKLLPLYDAGLGWVCPAIVGGCIGYLIYVFRMKFITSTPKTNH</sequence>
<proteinExistence type="inferred from homology"/>
<evidence type="ECO:0000256" key="6">
    <source>
        <dbReference type="ARBA" id="ARBA00022970"/>
    </source>
</evidence>
<keyword evidence="3 9" id="KW-0813">Transport</keyword>
<feature type="transmembrane region" description="Helical" evidence="9">
    <location>
        <begin position="414"/>
        <end position="435"/>
    </location>
</feature>
<keyword evidence="8 9" id="KW-0472">Membrane</keyword>
<evidence type="ECO:0000256" key="1">
    <source>
        <dbReference type="ARBA" id="ARBA00004651"/>
    </source>
</evidence>
<dbReference type="GO" id="GO:0005304">
    <property type="term" value="F:L-valine transmembrane transporter activity"/>
    <property type="evidence" value="ECO:0007669"/>
    <property type="project" value="TreeGrafter"/>
</dbReference>
<keyword evidence="5 9" id="KW-0812">Transmembrane</keyword>
<gene>
    <name evidence="10" type="ORF">BAGA_20430</name>
</gene>
<feature type="transmembrane region" description="Helical" evidence="9">
    <location>
        <begin position="321"/>
        <end position="344"/>
    </location>
</feature>
<accession>A0A073K6T6</accession>
<dbReference type="NCBIfam" id="TIGR00796">
    <property type="entry name" value="livcs"/>
    <property type="match status" value="1"/>
</dbReference>
<evidence type="ECO:0000313" key="10">
    <source>
        <dbReference type="EMBL" id="KEK22261.1"/>
    </source>
</evidence>
<comment type="function">
    <text evidence="9">Component of the transport system for branched-chain amino acids.</text>
</comment>
<feature type="transmembrane region" description="Helical" evidence="9">
    <location>
        <begin position="284"/>
        <end position="309"/>
    </location>
</feature>
<dbReference type="RefSeq" id="WP_033677846.1">
    <property type="nucleotide sequence ID" value="NZ_JOTM01000036.1"/>
</dbReference>
<dbReference type="Pfam" id="PF05525">
    <property type="entry name" value="Branch_AA_trans"/>
    <property type="match status" value="1"/>
</dbReference>
<feature type="transmembrane region" description="Helical" evidence="9">
    <location>
        <begin position="228"/>
        <end position="249"/>
    </location>
</feature>
<comment type="similarity">
    <text evidence="2 9">Belongs to the branched chain amino acid transporter family.</text>
</comment>
<evidence type="ECO:0000256" key="5">
    <source>
        <dbReference type="ARBA" id="ARBA00022692"/>
    </source>
</evidence>
<dbReference type="EMBL" id="JOTM01000036">
    <property type="protein sequence ID" value="KEK22261.1"/>
    <property type="molecule type" value="Genomic_DNA"/>
</dbReference>
<comment type="subcellular location">
    <subcellularLocation>
        <location evidence="1 9">Cell membrane</location>
        <topology evidence="1 9">Multi-pass membrane protein</topology>
    </subcellularLocation>
</comment>
<evidence type="ECO:0000256" key="8">
    <source>
        <dbReference type="ARBA" id="ARBA00023136"/>
    </source>
</evidence>
<protein>
    <recommendedName>
        <fullName evidence="9">Branched-chain amino acid transport system carrier protein</fullName>
    </recommendedName>
</protein>
<dbReference type="GO" id="GO:0015188">
    <property type="term" value="F:L-isoleucine transmembrane transporter activity"/>
    <property type="evidence" value="ECO:0007669"/>
    <property type="project" value="TreeGrafter"/>
</dbReference>
<reference evidence="10 11" key="1">
    <citation type="submission" date="2014-06" db="EMBL/GenBank/DDBJ databases">
        <title>Draft genome sequence of Bacillus gaemokensis JCM 15801 (MCCC 1A00707).</title>
        <authorList>
            <person name="Lai Q."/>
            <person name="Liu Y."/>
            <person name="Shao Z."/>
        </authorList>
    </citation>
    <scope>NUCLEOTIDE SEQUENCE [LARGE SCALE GENOMIC DNA]</scope>
    <source>
        <strain evidence="10 11">JCM 15801</strain>
    </source>
</reference>
<keyword evidence="4" id="KW-1003">Cell membrane</keyword>
<feature type="transmembrane region" description="Helical" evidence="9">
    <location>
        <begin position="123"/>
        <end position="141"/>
    </location>
</feature>
<dbReference type="GO" id="GO:0015190">
    <property type="term" value="F:L-leucine transmembrane transporter activity"/>
    <property type="evidence" value="ECO:0007669"/>
    <property type="project" value="TreeGrafter"/>
</dbReference>
<evidence type="ECO:0000256" key="7">
    <source>
        <dbReference type="ARBA" id="ARBA00022989"/>
    </source>
</evidence>
<evidence type="ECO:0000256" key="2">
    <source>
        <dbReference type="ARBA" id="ARBA00008540"/>
    </source>
</evidence>
<keyword evidence="7 9" id="KW-1133">Transmembrane helix</keyword>
<dbReference type="OrthoDB" id="9783920at2"/>
<dbReference type="AlphaFoldDB" id="A0A073K6T6"/>